<accession>A0A4R8LNJ2</accession>
<organism evidence="1 2">
    <name type="scientific">Paraburkholderia rhizosphaerae</name>
    <dbReference type="NCBI Taxonomy" id="480658"/>
    <lineage>
        <taxon>Bacteria</taxon>
        <taxon>Pseudomonadati</taxon>
        <taxon>Pseudomonadota</taxon>
        <taxon>Betaproteobacteria</taxon>
        <taxon>Burkholderiales</taxon>
        <taxon>Burkholderiaceae</taxon>
        <taxon>Paraburkholderia</taxon>
    </lineage>
</organism>
<sequence>MDFRSRDVEFAQCSPGAINEKTSGLGQLHSVARA</sequence>
<dbReference type="EMBL" id="SORE01000014">
    <property type="protein sequence ID" value="TDY45341.1"/>
    <property type="molecule type" value="Genomic_DNA"/>
</dbReference>
<reference evidence="1 2" key="1">
    <citation type="submission" date="2019-03" db="EMBL/GenBank/DDBJ databases">
        <title>Genomic Encyclopedia of Type Strains, Phase III (KMG-III): the genomes of soil and plant-associated and newly described type strains.</title>
        <authorList>
            <person name="Whitman W."/>
        </authorList>
    </citation>
    <scope>NUCLEOTIDE SEQUENCE [LARGE SCALE GENOMIC DNA]</scope>
    <source>
        <strain evidence="1 2">LMG 29544</strain>
    </source>
</reference>
<keyword evidence="2" id="KW-1185">Reference proteome</keyword>
<evidence type="ECO:0000313" key="1">
    <source>
        <dbReference type="EMBL" id="TDY45341.1"/>
    </source>
</evidence>
<dbReference type="AlphaFoldDB" id="A0A4R8LNJ2"/>
<dbReference type="Proteomes" id="UP000295509">
    <property type="component" value="Unassembled WGS sequence"/>
</dbReference>
<proteinExistence type="predicted"/>
<evidence type="ECO:0000313" key="2">
    <source>
        <dbReference type="Proteomes" id="UP000295509"/>
    </source>
</evidence>
<protein>
    <submittedName>
        <fullName evidence="1">Uncharacterized protein</fullName>
    </submittedName>
</protein>
<comment type="caution">
    <text evidence="1">The sequence shown here is derived from an EMBL/GenBank/DDBJ whole genome shotgun (WGS) entry which is preliminary data.</text>
</comment>
<gene>
    <name evidence="1" type="ORF">BX592_1148</name>
</gene>
<name>A0A4R8LNJ2_9BURK</name>